<accession>A0ABW4R277</accession>
<gene>
    <name evidence="1" type="ORF">ACFSCT_01190</name>
</gene>
<dbReference type="RefSeq" id="WP_379139484.1">
    <property type="nucleotide sequence ID" value="NZ_JBHUEN010000004.1"/>
</dbReference>
<keyword evidence="2" id="KW-1185">Reference proteome</keyword>
<organism evidence="1 2">
    <name type="scientific">Paracoccus pacificus</name>
    <dbReference type="NCBI Taxonomy" id="1463598"/>
    <lineage>
        <taxon>Bacteria</taxon>
        <taxon>Pseudomonadati</taxon>
        <taxon>Pseudomonadota</taxon>
        <taxon>Alphaproteobacteria</taxon>
        <taxon>Rhodobacterales</taxon>
        <taxon>Paracoccaceae</taxon>
        <taxon>Paracoccus</taxon>
    </lineage>
</organism>
<comment type="caution">
    <text evidence="1">The sequence shown here is derived from an EMBL/GenBank/DDBJ whole genome shotgun (WGS) entry which is preliminary data.</text>
</comment>
<proteinExistence type="predicted"/>
<protein>
    <submittedName>
        <fullName evidence="1">Uncharacterized protein</fullName>
    </submittedName>
</protein>
<reference evidence="2" key="1">
    <citation type="journal article" date="2019" name="Int. J. Syst. Evol. Microbiol.">
        <title>The Global Catalogue of Microorganisms (GCM) 10K type strain sequencing project: providing services to taxonomists for standard genome sequencing and annotation.</title>
        <authorList>
            <consortium name="The Broad Institute Genomics Platform"/>
            <consortium name="The Broad Institute Genome Sequencing Center for Infectious Disease"/>
            <person name="Wu L."/>
            <person name="Ma J."/>
        </authorList>
    </citation>
    <scope>NUCLEOTIDE SEQUENCE [LARGE SCALE GENOMIC DNA]</scope>
    <source>
        <strain evidence="2">CCUG 56029</strain>
    </source>
</reference>
<evidence type="ECO:0000313" key="1">
    <source>
        <dbReference type="EMBL" id="MFD1880329.1"/>
    </source>
</evidence>
<name>A0ABW4R277_9RHOB</name>
<sequence>MREPQPEVQLLKKGSICLMTKDMVGLFVRQSAGTGGGDGADIQPSPSFTRVAMTAKTALRDIASARNCIAESSRIVDFTDT</sequence>
<dbReference type="EMBL" id="JBHUEN010000004">
    <property type="protein sequence ID" value="MFD1880329.1"/>
    <property type="molecule type" value="Genomic_DNA"/>
</dbReference>
<dbReference type="Proteomes" id="UP001597213">
    <property type="component" value="Unassembled WGS sequence"/>
</dbReference>
<evidence type="ECO:0000313" key="2">
    <source>
        <dbReference type="Proteomes" id="UP001597213"/>
    </source>
</evidence>